<evidence type="ECO:0000256" key="1">
    <source>
        <dbReference type="SAM" id="MobiDB-lite"/>
    </source>
</evidence>
<feature type="compositionally biased region" description="Pro residues" evidence="1">
    <location>
        <begin position="261"/>
        <end position="271"/>
    </location>
</feature>
<accession>A0A9X9LRC8</accession>
<reference evidence="2 3" key="1">
    <citation type="submission" date="2018-10" db="EMBL/GenBank/DDBJ databases">
        <authorList>
            <person name="Ekblom R."/>
            <person name="Jareborg N."/>
        </authorList>
    </citation>
    <scope>NUCLEOTIDE SEQUENCE [LARGE SCALE GENOMIC DNA]</scope>
    <source>
        <tissue evidence="2">Muscle</tissue>
    </source>
</reference>
<keyword evidence="3" id="KW-1185">Reference proteome</keyword>
<feature type="region of interest" description="Disordered" evidence="1">
    <location>
        <begin position="253"/>
        <end position="274"/>
    </location>
</feature>
<name>A0A9X9LRC8_GULGU</name>
<proteinExistence type="predicted"/>
<dbReference type="AlphaFoldDB" id="A0A9X9LRC8"/>
<dbReference type="EMBL" id="CYRY02012376">
    <property type="protein sequence ID" value="VCW79626.1"/>
    <property type="molecule type" value="Genomic_DNA"/>
</dbReference>
<comment type="caution">
    <text evidence="2">The sequence shown here is derived from an EMBL/GenBank/DDBJ whole genome shotgun (WGS) entry which is preliminary data.</text>
</comment>
<dbReference type="Proteomes" id="UP000269945">
    <property type="component" value="Unassembled WGS sequence"/>
</dbReference>
<gene>
    <name evidence="2" type="ORF">BN2614_LOCUS2</name>
</gene>
<sequence>MFLLACHVPAACFTHAHSLRQSPAWPLPTQLRNLCSTADLLCDPEEVPPLSGFCCSLLSEWFIRQQRVLLPSAVCCSRQLLLRDKLFQSLAANTPVIWLLTVLQRGLGLLGSLAGLSQRPPSGTLGVQWGCPVRGGLAHTSEPQPVLSAAGAPVLLCPASPAGLPRLLWGPGAKRAAPACPCSSSIFLLPLADVPLVKASYMLFFAHGGQTLADGRPLRDFLALTLAALKGLLVLPATVMALWASEALSEGWGGTGATGPSQPPSNSPFPDPRGSRAHACAVRVLNEHLLCARLNSLSGGTEDACRLWDRLGGIWEGLEPEGLPRGS</sequence>
<evidence type="ECO:0000313" key="2">
    <source>
        <dbReference type="EMBL" id="VCW79626.1"/>
    </source>
</evidence>
<evidence type="ECO:0000313" key="3">
    <source>
        <dbReference type="Proteomes" id="UP000269945"/>
    </source>
</evidence>
<organism evidence="2 3">
    <name type="scientific">Gulo gulo</name>
    <name type="common">Wolverine</name>
    <name type="synonym">Gluton</name>
    <dbReference type="NCBI Taxonomy" id="48420"/>
    <lineage>
        <taxon>Eukaryota</taxon>
        <taxon>Metazoa</taxon>
        <taxon>Chordata</taxon>
        <taxon>Craniata</taxon>
        <taxon>Vertebrata</taxon>
        <taxon>Euteleostomi</taxon>
        <taxon>Mammalia</taxon>
        <taxon>Eutheria</taxon>
        <taxon>Laurasiatheria</taxon>
        <taxon>Carnivora</taxon>
        <taxon>Caniformia</taxon>
        <taxon>Musteloidea</taxon>
        <taxon>Mustelidae</taxon>
        <taxon>Guloninae</taxon>
        <taxon>Gulo</taxon>
    </lineage>
</organism>
<protein>
    <submittedName>
        <fullName evidence="2">Uncharacterized protein</fullName>
    </submittedName>
</protein>